<organism evidence="6 7">
    <name type="scientific">Stachybotrys chartarum (strain CBS 109288 / IBT 7711)</name>
    <name type="common">Toxic black mold</name>
    <name type="synonym">Stilbospora chartarum</name>
    <dbReference type="NCBI Taxonomy" id="1280523"/>
    <lineage>
        <taxon>Eukaryota</taxon>
        <taxon>Fungi</taxon>
        <taxon>Dikarya</taxon>
        <taxon>Ascomycota</taxon>
        <taxon>Pezizomycotina</taxon>
        <taxon>Sordariomycetes</taxon>
        <taxon>Hypocreomycetidae</taxon>
        <taxon>Hypocreales</taxon>
        <taxon>Stachybotryaceae</taxon>
        <taxon>Stachybotrys</taxon>
    </lineage>
</organism>
<dbReference type="OrthoDB" id="418595at2759"/>
<dbReference type="AlphaFoldDB" id="A0A084ATV0"/>
<feature type="compositionally biased region" description="Basic and acidic residues" evidence="4">
    <location>
        <begin position="279"/>
        <end position="292"/>
    </location>
</feature>
<dbReference type="InterPro" id="IPR011011">
    <property type="entry name" value="Znf_FYVE_PHD"/>
</dbReference>
<dbReference type="GO" id="GO:0061186">
    <property type="term" value="P:negative regulation of silent mating-type cassette heterochromatin formation"/>
    <property type="evidence" value="ECO:0007669"/>
    <property type="project" value="TreeGrafter"/>
</dbReference>
<feature type="compositionally biased region" description="Polar residues" evidence="4">
    <location>
        <begin position="225"/>
        <end position="236"/>
    </location>
</feature>
<feature type="compositionally biased region" description="Basic residues" evidence="4">
    <location>
        <begin position="463"/>
        <end position="477"/>
    </location>
</feature>
<dbReference type="GO" id="GO:0008270">
    <property type="term" value="F:zinc ion binding"/>
    <property type="evidence" value="ECO:0007669"/>
    <property type="project" value="UniProtKB-KW"/>
</dbReference>
<feature type="region of interest" description="Disordered" evidence="4">
    <location>
        <begin position="218"/>
        <end position="534"/>
    </location>
</feature>
<keyword evidence="7" id="KW-1185">Reference proteome</keyword>
<dbReference type="PROSITE" id="PS01359">
    <property type="entry name" value="ZF_PHD_1"/>
    <property type="match status" value="1"/>
</dbReference>
<keyword evidence="3" id="KW-0862">Zinc</keyword>
<evidence type="ECO:0000313" key="6">
    <source>
        <dbReference type="EMBL" id="KEY68729.1"/>
    </source>
</evidence>
<accession>A0A084ATV0</accession>
<feature type="compositionally biased region" description="Polar residues" evidence="4">
    <location>
        <begin position="253"/>
        <end position="262"/>
    </location>
</feature>
<dbReference type="PANTHER" id="PTHR47793:SF1">
    <property type="entry name" value="HISTONE DEACETYLASE COMPLEX SUBUNIT CTI6"/>
    <property type="match status" value="1"/>
</dbReference>
<dbReference type="PANTHER" id="PTHR47793">
    <property type="entry name" value="HISTONE DEACETYLASE COMPLEX SUBUNIT CTI6"/>
    <property type="match status" value="1"/>
</dbReference>
<dbReference type="InterPro" id="IPR053051">
    <property type="entry name" value="HDAC_complex_subunit"/>
</dbReference>
<feature type="region of interest" description="Disordered" evidence="4">
    <location>
        <begin position="1"/>
        <end position="100"/>
    </location>
</feature>
<dbReference type="SUPFAM" id="SSF57903">
    <property type="entry name" value="FYVE/PHD zinc finger"/>
    <property type="match status" value="1"/>
</dbReference>
<feature type="region of interest" description="Disordered" evidence="4">
    <location>
        <begin position="556"/>
        <end position="609"/>
    </location>
</feature>
<evidence type="ECO:0000256" key="2">
    <source>
        <dbReference type="ARBA" id="ARBA00022771"/>
    </source>
</evidence>
<feature type="compositionally biased region" description="Polar residues" evidence="4">
    <location>
        <begin position="314"/>
        <end position="328"/>
    </location>
</feature>
<feature type="domain" description="Zinc finger PHD-type" evidence="5">
    <location>
        <begin position="105"/>
        <end position="173"/>
    </location>
</feature>
<keyword evidence="2" id="KW-0863">Zinc-finger</keyword>
<feature type="compositionally biased region" description="Basic and acidic residues" evidence="4">
    <location>
        <begin position="578"/>
        <end position="590"/>
    </location>
</feature>
<dbReference type="Pfam" id="PF20826">
    <property type="entry name" value="PHD_5"/>
    <property type="match status" value="1"/>
</dbReference>
<dbReference type="EMBL" id="KL648566">
    <property type="protein sequence ID" value="KEY68729.1"/>
    <property type="molecule type" value="Genomic_DNA"/>
</dbReference>
<dbReference type="Gene3D" id="3.30.40.10">
    <property type="entry name" value="Zinc/RING finger domain, C3HC4 (zinc finger)"/>
    <property type="match status" value="1"/>
</dbReference>
<evidence type="ECO:0000256" key="3">
    <source>
        <dbReference type="ARBA" id="ARBA00022833"/>
    </source>
</evidence>
<sequence length="631" mass="69505">MAPPSPRRSSRARPTHPQSQQSSVSSGMSGRPERNTRSLNKPSSGKSTPSASLSSEPLDELDDTLLGRRRKRGQDEDVDKTSRPDTLDTTNGSDDLQDEEDEAVRCICGSEDYPGPPPVEGPDIDIFAAIEFTEDVTGFFVQCDVCKVWQHGACVGIFSAESSPDEYFCELCRKDMHKIVTASNGYVILTQRDPGALVFAKAVAPMWQNCLIHSSRQEAERSSLHGHSSRGTSRADSLTKDGTRSPKPGAIKSSRQNSASQASKRRSTMNSRDAAYDDEQLRRAIEASREETVQDSIETGTRRTKRGRSDSEDNVTSVKRQRTSSLSATPPPDVIEPPSRDESEDETSARNGAKRARNVRGQREKSAKEDKEHHKQEAANKRKSRAERRRADADGTPSPLIVIVGIRGTNRWKDSDTSDETPLAVTKTLGQKSIEPPDTPEPPPQVEAPPDSPPDLQPTIGSSHKRPARSHHKKGKAKPPFNLDLDGDKDESPARSMSRDIQRQAEEPLTTPSNPVVPEPKQSTKTKPQLTAKMTMADMRRRVGAIMDFISRTQVDLAQEASSQSGEGSSWQNSPQKPESHANGDSENHSTADSQAATPSEASVKEFKNLSYMEMMDVLTRDMVKWQNQYT</sequence>
<feature type="compositionally biased region" description="Polar residues" evidence="4">
    <location>
        <begin position="37"/>
        <end position="55"/>
    </location>
</feature>
<dbReference type="InterPro" id="IPR003903">
    <property type="entry name" value="UIM_dom"/>
</dbReference>
<evidence type="ECO:0000256" key="4">
    <source>
        <dbReference type="SAM" id="MobiDB-lite"/>
    </source>
</evidence>
<dbReference type="GO" id="GO:0061188">
    <property type="term" value="P:negative regulation of rDNA heterochromatin formation"/>
    <property type="evidence" value="ECO:0007669"/>
    <property type="project" value="TreeGrafter"/>
</dbReference>
<protein>
    <recommendedName>
        <fullName evidence="5">Zinc finger PHD-type domain-containing protein</fullName>
    </recommendedName>
</protein>
<dbReference type="GO" id="GO:0070210">
    <property type="term" value="C:Rpd3L-Expanded complex"/>
    <property type="evidence" value="ECO:0007669"/>
    <property type="project" value="TreeGrafter"/>
</dbReference>
<dbReference type="PROSITE" id="PS50330">
    <property type="entry name" value="UIM"/>
    <property type="match status" value="1"/>
</dbReference>
<evidence type="ECO:0000313" key="7">
    <source>
        <dbReference type="Proteomes" id="UP000028045"/>
    </source>
</evidence>
<proteinExistence type="predicted"/>
<dbReference type="Proteomes" id="UP000028045">
    <property type="component" value="Unassembled WGS sequence"/>
</dbReference>
<feature type="compositionally biased region" description="Basic and acidic residues" evidence="4">
    <location>
        <begin position="361"/>
        <end position="380"/>
    </location>
</feature>
<evidence type="ECO:0000259" key="5">
    <source>
        <dbReference type="SMART" id="SM00249"/>
    </source>
</evidence>
<dbReference type="HOGENOM" id="CLU_020879_0_0_1"/>
<dbReference type="GO" id="GO:0033698">
    <property type="term" value="C:Rpd3L complex"/>
    <property type="evidence" value="ECO:0007669"/>
    <property type="project" value="TreeGrafter"/>
</dbReference>
<feature type="compositionally biased region" description="Low complexity" evidence="4">
    <location>
        <begin position="558"/>
        <end position="570"/>
    </location>
</feature>
<dbReference type="InterPro" id="IPR001965">
    <property type="entry name" value="Znf_PHD"/>
</dbReference>
<dbReference type="InterPro" id="IPR019786">
    <property type="entry name" value="Zinc_finger_PHD-type_CS"/>
</dbReference>
<feature type="compositionally biased region" description="Basic and acidic residues" evidence="4">
    <location>
        <begin position="490"/>
        <end position="506"/>
    </location>
</feature>
<gene>
    <name evidence="6" type="ORF">S7711_00601</name>
</gene>
<name>A0A084ATV0_STACB</name>
<feature type="compositionally biased region" description="Pro residues" evidence="4">
    <location>
        <begin position="437"/>
        <end position="456"/>
    </location>
</feature>
<feature type="compositionally biased region" description="Basic and acidic residues" evidence="4">
    <location>
        <begin position="73"/>
        <end position="86"/>
    </location>
</feature>
<keyword evidence="1" id="KW-0479">Metal-binding</keyword>
<dbReference type="InterPro" id="IPR013083">
    <property type="entry name" value="Znf_RING/FYVE/PHD"/>
</dbReference>
<feature type="compositionally biased region" description="Polar residues" evidence="4">
    <location>
        <begin position="591"/>
        <end position="601"/>
    </location>
</feature>
<reference evidence="6 7" key="1">
    <citation type="journal article" date="2014" name="BMC Genomics">
        <title>Comparative genome sequencing reveals chemotype-specific gene clusters in the toxigenic black mold Stachybotrys.</title>
        <authorList>
            <person name="Semeiks J."/>
            <person name="Borek D."/>
            <person name="Otwinowski Z."/>
            <person name="Grishin N.V."/>
        </authorList>
    </citation>
    <scope>NUCLEOTIDE SEQUENCE [LARGE SCALE GENOMIC DNA]</scope>
    <source>
        <strain evidence="7">CBS 109288 / IBT 7711</strain>
    </source>
</reference>
<dbReference type="SMART" id="SM00249">
    <property type="entry name" value="PHD"/>
    <property type="match status" value="1"/>
</dbReference>
<evidence type="ECO:0000256" key="1">
    <source>
        <dbReference type="ARBA" id="ARBA00022723"/>
    </source>
</evidence>